<sequence>MIKAKELTFVMFVTMLIAICMFINITDAKKFIKYPVSRDLGNGCDARFPNTPACRLRIPANPYNRGCTRANRCHRESSIGLSSFKSIDSIKRFWDSVLDSFSDKEPPIAFIET</sequence>
<reference evidence="10" key="1">
    <citation type="journal article" date="2013" name="Nat. Genet.">
        <title>The Capsella rubella genome and the genomic consequences of rapid mating system evolution.</title>
        <authorList>
            <person name="Slotte T."/>
            <person name="Hazzouri K.M."/>
            <person name="Agren J.A."/>
            <person name="Koenig D."/>
            <person name="Maumus F."/>
            <person name="Guo Y.L."/>
            <person name="Steige K."/>
            <person name="Platts A.E."/>
            <person name="Escobar J.S."/>
            <person name="Newman L.K."/>
            <person name="Wang W."/>
            <person name="Mandakova T."/>
            <person name="Vello E."/>
            <person name="Smith L.M."/>
            <person name="Henz S.R."/>
            <person name="Steffen J."/>
            <person name="Takuno S."/>
            <person name="Brandvain Y."/>
            <person name="Coop G."/>
            <person name="Andolfatto P."/>
            <person name="Hu T.T."/>
            <person name="Blanchette M."/>
            <person name="Clark R.M."/>
            <person name="Quesneville H."/>
            <person name="Nordborg M."/>
            <person name="Gaut B.S."/>
            <person name="Lysak M.A."/>
            <person name="Jenkins J."/>
            <person name="Grimwood J."/>
            <person name="Chapman J."/>
            <person name="Prochnik S."/>
            <person name="Shu S."/>
            <person name="Rokhsar D."/>
            <person name="Schmutz J."/>
            <person name="Weigel D."/>
            <person name="Wright S.I."/>
        </authorList>
    </citation>
    <scope>NUCLEOTIDE SEQUENCE [LARGE SCALE GENOMIC DNA]</scope>
    <source>
        <strain evidence="10">cv. Monte Gargano</strain>
    </source>
</reference>
<name>R0FL59_9BRAS</name>
<keyword evidence="5" id="KW-0732">Signal</keyword>
<proteinExistence type="inferred from homology"/>
<protein>
    <submittedName>
        <fullName evidence="9">Uncharacterized protein</fullName>
    </submittedName>
</protein>
<comment type="similarity">
    <text evidence="2">Belongs to the plant rapid alkalinization factor (RALF) family.</text>
</comment>
<evidence type="ECO:0000256" key="5">
    <source>
        <dbReference type="ARBA" id="ARBA00022729"/>
    </source>
</evidence>
<dbReference type="GO" id="GO:0005179">
    <property type="term" value="F:hormone activity"/>
    <property type="evidence" value="ECO:0007669"/>
    <property type="project" value="UniProtKB-KW"/>
</dbReference>
<keyword evidence="3" id="KW-0964">Secreted</keyword>
<comment type="function">
    <text evidence="7">Cell signaling peptide that may regulate plant stress, growth, and development. Mediates a rapid alkalinization of extracellular space by mediating a transient increase in the cytoplasmic Ca(2+) concentration leading to a calcium-dependent signaling events through a cell surface receptor and a concomitant activation of some intracellular mitogen-activated protein kinases.</text>
</comment>
<dbReference type="EMBL" id="KB870810">
    <property type="protein sequence ID" value="EOA22711.1"/>
    <property type="molecule type" value="Genomic_DNA"/>
</dbReference>
<accession>R0FL59</accession>
<gene>
    <name evidence="9" type="ORF">CARUB_v10003418mg</name>
</gene>
<evidence type="ECO:0000256" key="6">
    <source>
        <dbReference type="ARBA" id="ARBA00023157"/>
    </source>
</evidence>
<keyword evidence="6" id="KW-1015">Disulfide bond</keyword>
<keyword evidence="4" id="KW-0372">Hormone</keyword>
<dbReference type="GO" id="GO:0040008">
    <property type="term" value="P:regulation of growth"/>
    <property type="evidence" value="ECO:0007669"/>
    <property type="project" value="UniProtKB-ARBA"/>
</dbReference>
<dbReference type="Proteomes" id="UP000029121">
    <property type="component" value="Unassembled WGS sequence"/>
</dbReference>
<dbReference type="AlphaFoldDB" id="R0FL59"/>
<evidence type="ECO:0000256" key="2">
    <source>
        <dbReference type="ARBA" id="ARBA00009178"/>
    </source>
</evidence>
<keyword evidence="8" id="KW-1133">Transmembrane helix</keyword>
<dbReference type="PANTHER" id="PTHR34270:SF3">
    <property type="entry name" value="PROTEIN RALF-LIKE 16-RELATED"/>
    <property type="match status" value="1"/>
</dbReference>
<evidence type="ECO:0000256" key="1">
    <source>
        <dbReference type="ARBA" id="ARBA00004613"/>
    </source>
</evidence>
<comment type="subcellular location">
    <subcellularLocation>
        <location evidence="1">Secreted</location>
    </subcellularLocation>
</comment>
<keyword evidence="10" id="KW-1185">Reference proteome</keyword>
<dbReference type="Pfam" id="PF05498">
    <property type="entry name" value="RALF"/>
    <property type="match status" value="1"/>
</dbReference>
<feature type="transmembrane region" description="Helical" evidence="8">
    <location>
        <begin position="7"/>
        <end position="25"/>
    </location>
</feature>
<evidence type="ECO:0000256" key="4">
    <source>
        <dbReference type="ARBA" id="ARBA00022702"/>
    </source>
</evidence>
<organism evidence="9 10">
    <name type="scientific">Capsella rubella</name>
    <dbReference type="NCBI Taxonomy" id="81985"/>
    <lineage>
        <taxon>Eukaryota</taxon>
        <taxon>Viridiplantae</taxon>
        <taxon>Streptophyta</taxon>
        <taxon>Embryophyta</taxon>
        <taxon>Tracheophyta</taxon>
        <taxon>Spermatophyta</taxon>
        <taxon>Magnoliopsida</taxon>
        <taxon>eudicotyledons</taxon>
        <taxon>Gunneridae</taxon>
        <taxon>Pentapetalae</taxon>
        <taxon>rosids</taxon>
        <taxon>malvids</taxon>
        <taxon>Brassicales</taxon>
        <taxon>Brassicaceae</taxon>
        <taxon>Camelineae</taxon>
        <taxon>Capsella</taxon>
    </lineage>
</organism>
<keyword evidence="8" id="KW-0472">Membrane</keyword>
<evidence type="ECO:0000313" key="10">
    <source>
        <dbReference type="Proteomes" id="UP000029121"/>
    </source>
</evidence>
<dbReference type="GO" id="GO:0005576">
    <property type="term" value="C:extracellular region"/>
    <property type="evidence" value="ECO:0007669"/>
    <property type="project" value="UniProtKB-SubCell"/>
</dbReference>
<dbReference type="InterPro" id="IPR008801">
    <property type="entry name" value="RALF"/>
</dbReference>
<evidence type="ECO:0000313" key="9">
    <source>
        <dbReference type="EMBL" id="EOA22711.1"/>
    </source>
</evidence>
<evidence type="ECO:0000256" key="3">
    <source>
        <dbReference type="ARBA" id="ARBA00022525"/>
    </source>
</evidence>
<dbReference type="PANTHER" id="PTHR34270">
    <property type="entry name" value="PROTEIN RALF-LIKE 15-RELATED"/>
    <property type="match status" value="1"/>
</dbReference>
<evidence type="ECO:0000256" key="8">
    <source>
        <dbReference type="SAM" id="Phobius"/>
    </source>
</evidence>
<keyword evidence="8" id="KW-0812">Transmembrane</keyword>
<evidence type="ECO:0000256" key="7">
    <source>
        <dbReference type="ARBA" id="ARBA00037228"/>
    </source>
</evidence>